<keyword evidence="4" id="KW-1185">Reference proteome</keyword>
<feature type="chain" id="PRO_5021866133" evidence="2">
    <location>
        <begin position="28"/>
        <end position="75"/>
    </location>
</feature>
<sequence length="75" mass="7936">MHIKTNQLIKSLFAVMFIVSVSFTSCNNEGEKAETKDTVATPTPEPMPVAPDSTGKDSGGMDSGDVKPVVPTQPK</sequence>
<dbReference type="EMBL" id="VLLE01000002">
    <property type="protein sequence ID" value="TWI84998.1"/>
    <property type="molecule type" value="Genomic_DNA"/>
</dbReference>
<evidence type="ECO:0000256" key="2">
    <source>
        <dbReference type="SAM" id="SignalP"/>
    </source>
</evidence>
<protein>
    <submittedName>
        <fullName evidence="3">Uncharacterized protein</fullName>
    </submittedName>
</protein>
<dbReference type="PROSITE" id="PS51257">
    <property type="entry name" value="PROKAR_LIPOPROTEIN"/>
    <property type="match status" value="1"/>
</dbReference>
<keyword evidence="2" id="KW-0732">Signal</keyword>
<comment type="caution">
    <text evidence="3">The sequence shown here is derived from an EMBL/GenBank/DDBJ whole genome shotgun (WGS) entry which is preliminary data.</text>
</comment>
<dbReference type="Proteomes" id="UP000316167">
    <property type="component" value="Unassembled WGS sequence"/>
</dbReference>
<organism evidence="3 4">
    <name type="scientific">Lacibacter cauensis</name>
    <dbReference type="NCBI Taxonomy" id="510947"/>
    <lineage>
        <taxon>Bacteria</taxon>
        <taxon>Pseudomonadati</taxon>
        <taxon>Bacteroidota</taxon>
        <taxon>Chitinophagia</taxon>
        <taxon>Chitinophagales</taxon>
        <taxon>Chitinophagaceae</taxon>
        <taxon>Lacibacter</taxon>
    </lineage>
</organism>
<name>A0A562SV91_9BACT</name>
<gene>
    <name evidence="3" type="ORF">IQ13_0152</name>
</gene>
<feature type="region of interest" description="Disordered" evidence="1">
    <location>
        <begin position="27"/>
        <end position="75"/>
    </location>
</feature>
<dbReference type="RefSeq" id="WP_144883529.1">
    <property type="nucleotide sequence ID" value="NZ_VLLE01000002.1"/>
</dbReference>
<dbReference type="AlphaFoldDB" id="A0A562SV91"/>
<reference evidence="3 4" key="1">
    <citation type="journal article" date="2015" name="Stand. Genomic Sci.">
        <title>Genomic Encyclopedia of Bacterial and Archaeal Type Strains, Phase III: the genomes of soil and plant-associated and newly described type strains.</title>
        <authorList>
            <person name="Whitman W.B."/>
            <person name="Woyke T."/>
            <person name="Klenk H.P."/>
            <person name="Zhou Y."/>
            <person name="Lilburn T.G."/>
            <person name="Beck B.J."/>
            <person name="De Vos P."/>
            <person name="Vandamme P."/>
            <person name="Eisen J.A."/>
            <person name="Garrity G."/>
            <person name="Hugenholtz P."/>
            <person name="Kyrpides N.C."/>
        </authorList>
    </citation>
    <scope>NUCLEOTIDE SEQUENCE [LARGE SCALE GENOMIC DNA]</scope>
    <source>
        <strain evidence="3 4">CGMCC 1.7271</strain>
    </source>
</reference>
<feature type="signal peptide" evidence="2">
    <location>
        <begin position="1"/>
        <end position="27"/>
    </location>
</feature>
<evidence type="ECO:0000313" key="4">
    <source>
        <dbReference type="Proteomes" id="UP000316167"/>
    </source>
</evidence>
<proteinExistence type="predicted"/>
<accession>A0A562SV91</accession>
<dbReference type="OrthoDB" id="9859659at2"/>
<evidence type="ECO:0000256" key="1">
    <source>
        <dbReference type="SAM" id="MobiDB-lite"/>
    </source>
</evidence>
<evidence type="ECO:0000313" key="3">
    <source>
        <dbReference type="EMBL" id="TWI84998.1"/>
    </source>
</evidence>